<dbReference type="GO" id="GO:0060090">
    <property type="term" value="F:molecular adaptor activity"/>
    <property type="evidence" value="ECO:0007669"/>
    <property type="project" value="TreeGrafter"/>
</dbReference>
<dbReference type="AlphaFoldDB" id="A0AAE1U6Z8"/>
<dbReference type="PANTHER" id="PTHR45831">
    <property type="entry name" value="LD24721P"/>
    <property type="match status" value="1"/>
</dbReference>
<feature type="compositionally biased region" description="Gly residues" evidence="5">
    <location>
        <begin position="370"/>
        <end position="387"/>
    </location>
</feature>
<comment type="caution">
    <text evidence="7">The sequence shown here is derived from an EMBL/GenBank/DDBJ whole genome shotgun (WGS) entry which is preliminary data.</text>
</comment>
<dbReference type="InterPro" id="IPR032374">
    <property type="entry name" value="SGTA_dimer"/>
</dbReference>
<dbReference type="Proteomes" id="UP001292094">
    <property type="component" value="Unassembled WGS sequence"/>
</dbReference>
<dbReference type="InterPro" id="IPR019734">
    <property type="entry name" value="TPR_rpt"/>
</dbReference>
<keyword evidence="8" id="KW-1185">Reference proteome</keyword>
<feature type="repeat" description="TPR" evidence="4">
    <location>
        <begin position="140"/>
        <end position="173"/>
    </location>
</feature>
<dbReference type="SMART" id="SM00028">
    <property type="entry name" value="TPR"/>
    <property type="match status" value="3"/>
</dbReference>
<dbReference type="GO" id="GO:0016020">
    <property type="term" value="C:membrane"/>
    <property type="evidence" value="ECO:0007669"/>
    <property type="project" value="TreeGrafter"/>
</dbReference>
<feature type="compositionally biased region" description="Pro residues" evidence="5">
    <location>
        <begin position="312"/>
        <end position="330"/>
    </location>
</feature>
<dbReference type="GO" id="GO:0006620">
    <property type="term" value="P:post-translational protein targeting to endoplasmic reticulum membrane"/>
    <property type="evidence" value="ECO:0007669"/>
    <property type="project" value="TreeGrafter"/>
</dbReference>
<keyword evidence="3 4" id="KW-0802">TPR repeat</keyword>
<evidence type="ECO:0000313" key="7">
    <source>
        <dbReference type="EMBL" id="KAK4312407.1"/>
    </source>
</evidence>
<dbReference type="PROSITE" id="PS50005">
    <property type="entry name" value="TPR"/>
    <property type="match status" value="3"/>
</dbReference>
<name>A0AAE1U6Z8_9EUCA</name>
<dbReference type="Pfam" id="PF00515">
    <property type="entry name" value="TPR_1"/>
    <property type="match status" value="2"/>
</dbReference>
<keyword evidence="2" id="KW-0677">Repeat</keyword>
<protein>
    <recommendedName>
        <fullName evidence="6">SGTA homodimerisation domain-containing protein</fullName>
    </recommendedName>
</protein>
<evidence type="ECO:0000259" key="6">
    <source>
        <dbReference type="Pfam" id="PF16546"/>
    </source>
</evidence>
<evidence type="ECO:0000256" key="5">
    <source>
        <dbReference type="SAM" id="MobiDB-lite"/>
    </source>
</evidence>
<proteinExistence type="inferred from homology"/>
<evidence type="ECO:0000256" key="4">
    <source>
        <dbReference type="PROSITE-ProRule" id="PRU00339"/>
    </source>
</evidence>
<dbReference type="Gene3D" id="1.25.40.10">
    <property type="entry name" value="Tetratricopeptide repeat domain"/>
    <property type="match status" value="1"/>
</dbReference>
<evidence type="ECO:0000256" key="3">
    <source>
        <dbReference type="ARBA" id="ARBA00022803"/>
    </source>
</evidence>
<dbReference type="InterPro" id="IPR047150">
    <property type="entry name" value="SGT"/>
</dbReference>
<feature type="domain" description="SGTA homodimerisation" evidence="6">
    <location>
        <begin position="8"/>
        <end position="69"/>
    </location>
</feature>
<gene>
    <name evidence="7" type="ORF">Pmani_016176</name>
</gene>
<accession>A0AAE1U6Z8</accession>
<feature type="region of interest" description="Disordered" evidence="5">
    <location>
        <begin position="306"/>
        <end position="395"/>
    </location>
</feature>
<dbReference type="PANTHER" id="PTHR45831:SF2">
    <property type="entry name" value="LD24721P"/>
    <property type="match status" value="1"/>
</dbReference>
<reference evidence="7" key="1">
    <citation type="submission" date="2023-11" db="EMBL/GenBank/DDBJ databases">
        <title>Genome assemblies of two species of porcelain crab, Petrolisthes cinctipes and Petrolisthes manimaculis (Anomura: Porcellanidae).</title>
        <authorList>
            <person name="Angst P."/>
        </authorList>
    </citation>
    <scope>NUCLEOTIDE SEQUENCE</scope>
    <source>
        <strain evidence="7">PB745_02</strain>
        <tissue evidence="7">Gill</tissue>
    </source>
</reference>
<feature type="repeat" description="TPR" evidence="4">
    <location>
        <begin position="106"/>
        <end position="139"/>
    </location>
</feature>
<comment type="similarity">
    <text evidence="1">Belongs to the SGT family.</text>
</comment>
<evidence type="ECO:0000256" key="1">
    <source>
        <dbReference type="ARBA" id="ARBA00008175"/>
    </source>
</evidence>
<dbReference type="EMBL" id="JAWZYT010001414">
    <property type="protein sequence ID" value="KAK4312407.1"/>
    <property type="molecule type" value="Genomic_DNA"/>
</dbReference>
<evidence type="ECO:0000313" key="8">
    <source>
        <dbReference type="Proteomes" id="UP001292094"/>
    </source>
</evidence>
<sequence>MDKDVVNRLVYSMIQFLQSQLDGGTDGGGLTEEGVESVEVAVQCLETAYGVSLAQTELAPPRSLIEIFAEATRGEGVTERLVQPETQKMDMAPPPAEATPDEKAEAETLKNEGNQLMRDEKFAEALDCYTKAISKDSRNAVYYCNRAAAHSKLNNHREAIEDCKRALQIEPQYSKAYGRMGLAHSSLNEHREAKECYQRALELEPDNESYRSNLAIAEEKLQIDPGQQQPRGNSLGGFAGAGGGGGFPFSLGNLAGLGGTGGPDLTTMLSNPGFMNMATQLMSDPNMQNMMSNLMGNMGGMSAGGVGGGAPAPAPAPVNPPPNPPPPPPAGAAGGGGLEALLTAGRQLAEQMQTQHPDLVEQLRQQMNRGGSGGGAGNGQGDSGGNSGQDPSTPQ</sequence>
<organism evidence="7 8">
    <name type="scientific">Petrolisthes manimaculis</name>
    <dbReference type="NCBI Taxonomy" id="1843537"/>
    <lineage>
        <taxon>Eukaryota</taxon>
        <taxon>Metazoa</taxon>
        <taxon>Ecdysozoa</taxon>
        <taxon>Arthropoda</taxon>
        <taxon>Crustacea</taxon>
        <taxon>Multicrustacea</taxon>
        <taxon>Malacostraca</taxon>
        <taxon>Eumalacostraca</taxon>
        <taxon>Eucarida</taxon>
        <taxon>Decapoda</taxon>
        <taxon>Pleocyemata</taxon>
        <taxon>Anomura</taxon>
        <taxon>Galatheoidea</taxon>
        <taxon>Porcellanidae</taxon>
        <taxon>Petrolisthes</taxon>
    </lineage>
</organism>
<dbReference type="GO" id="GO:0072380">
    <property type="term" value="C:TRC complex"/>
    <property type="evidence" value="ECO:0007669"/>
    <property type="project" value="TreeGrafter"/>
</dbReference>
<dbReference type="Gene3D" id="1.20.5.420">
    <property type="entry name" value="Immunoglobulin FC, subunit C"/>
    <property type="match status" value="1"/>
</dbReference>
<evidence type="ECO:0000256" key="2">
    <source>
        <dbReference type="ARBA" id="ARBA00022737"/>
    </source>
</evidence>
<dbReference type="PROSITE" id="PS50293">
    <property type="entry name" value="TPR_REGION"/>
    <property type="match status" value="1"/>
</dbReference>
<feature type="repeat" description="TPR" evidence="4">
    <location>
        <begin position="174"/>
        <end position="207"/>
    </location>
</feature>
<dbReference type="SUPFAM" id="SSF48452">
    <property type="entry name" value="TPR-like"/>
    <property type="match status" value="1"/>
</dbReference>
<dbReference type="InterPro" id="IPR011990">
    <property type="entry name" value="TPR-like_helical_dom_sf"/>
</dbReference>
<dbReference type="Pfam" id="PF16546">
    <property type="entry name" value="SGTA_dimer"/>
    <property type="match status" value="1"/>
</dbReference>